<evidence type="ECO:0000313" key="7">
    <source>
        <dbReference type="EMBL" id="TGB45268.1"/>
    </source>
</evidence>
<comment type="caution">
    <text evidence="7">The sequence shown here is derived from an EMBL/GenBank/DDBJ whole genome shotgun (WGS) entry which is preliminary data.</text>
</comment>
<evidence type="ECO:0000313" key="8">
    <source>
        <dbReference type="Proteomes" id="UP000297792"/>
    </source>
</evidence>
<dbReference type="NCBIfam" id="TIGR00360">
    <property type="entry name" value="ComEC_N-term"/>
    <property type="match status" value="1"/>
</dbReference>
<keyword evidence="3" id="KW-0812">Transmembrane</keyword>
<comment type="subcellular location">
    <subcellularLocation>
        <location evidence="1">Cell membrane</location>
        <topology evidence="1">Multi-pass membrane protein</topology>
    </subcellularLocation>
</comment>
<proteinExistence type="predicted"/>
<dbReference type="AlphaFoldDB" id="A0A4Z0HY36"/>
<protein>
    <submittedName>
        <fullName evidence="7">ComEC/Rec2 family competence protein</fullName>
    </submittedName>
</protein>
<evidence type="ECO:0000256" key="4">
    <source>
        <dbReference type="ARBA" id="ARBA00022989"/>
    </source>
</evidence>
<keyword evidence="5" id="KW-0472">Membrane</keyword>
<dbReference type="PANTHER" id="PTHR30619:SF1">
    <property type="entry name" value="RECOMBINATION PROTEIN 2"/>
    <property type="match status" value="1"/>
</dbReference>
<name>A0A4Z0HY36_MYCPR</name>
<keyword evidence="4" id="KW-1133">Transmembrane helix</keyword>
<reference evidence="7 8" key="1">
    <citation type="submission" date="2018-12" db="EMBL/GenBank/DDBJ databases">
        <title>Draft genome sequences of Mycolicibacterium peregrinum isolated from a pig with lymphadenitis and from soil on the same Japanese pig farm.</title>
        <authorList>
            <person name="Komatsu T."/>
            <person name="Ohya K."/>
            <person name="Sawai K."/>
            <person name="Odoi J.O."/>
            <person name="Otsu K."/>
            <person name="Ota A."/>
            <person name="Ito T."/>
            <person name="Kawai M."/>
            <person name="Maruyama F."/>
        </authorList>
    </citation>
    <scope>NUCLEOTIDE SEQUENCE [LARGE SCALE GENOMIC DNA]</scope>
    <source>
        <strain evidence="7 8">138</strain>
    </source>
</reference>
<dbReference type="InterPro" id="IPR052159">
    <property type="entry name" value="Competence_DNA_uptake"/>
</dbReference>
<keyword evidence="2" id="KW-1003">Cell membrane</keyword>
<gene>
    <name evidence="7" type="ORF">EJD98_07365</name>
</gene>
<evidence type="ECO:0000256" key="3">
    <source>
        <dbReference type="ARBA" id="ARBA00022692"/>
    </source>
</evidence>
<evidence type="ECO:0000256" key="2">
    <source>
        <dbReference type="ARBA" id="ARBA00022475"/>
    </source>
</evidence>
<feature type="domain" description="ComEC/Rec2-related protein" evidence="6">
    <location>
        <begin position="254"/>
        <end position="518"/>
    </location>
</feature>
<keyword evidence="8" id="KW-1185">Reference proteome</keyword>
<organism evidence="7 8">
    <name type="scientific">Mycolicibacterium peregrinum</name>
    <name type="common">Mycobacterium peregrinum</name>
    <dbReference type="NCBI Taxonomy" id="43304"/>
    <lineage>
        <taxon>Bacteria</taxon>
        <taxon>Bacillati</taxon>
        <taxon>Actinomycetota</taxon>
        <taxon>Actinomycetes</taxon>
        <taxon>Mycobacteriales</taxon>
        <taxon>Mycobacteriaceae</taxon>
        <taxon>Mycolicibacterium</taxon>
    </lineage>
</organism>
<dbReference type="InterPro" id="IPR004477">
    <property type="entry name" value="ComEC_N"/>
</dbReference>
<sequence>MVGSTVSINSATWTGSARRAWRNCVSWSGRDASDRDGHADDGWVAGQPLDLRLVPAALTAWSVSAAAIVWGAGVAVVVGLGAVGLTWLAVRWGDGEGAGVAAAVLAVAAVAGGFGVAVGLRVHQVDHHPIGRLYGATGTVEVVPVETPRTISGGRVMFRAALRRVDQAPMSGRVLVFAPPGSGAVDPGRPATFRAAVGRPDRRDLSVAVLSASGQPSLGEASAVQRAAQRIRAGFAEAARAVLPADQAAMLPALVLGDTSTVTGTTTAQFRTAGLTHLTAVSGANVTIVCGALLLSAALIGPRAAVLLAGVGLVGFVIVVQPSASVLRAAVMGAVTLLAVLTHRRRQAVPALAASVIALMIATPELAVDVGFALSVWATAGIVVLAPVWSARLQGRGWPRPVAAAVSVAVVAQLVTAPLVAGISGTVSLVAVAANLAVAWVIPPITVLGTAAAVCSTVWPGAAQLLIRFTGPELWWLLSVARWASALPAAAVPSPSGLAGVVSVALGGVALTVLWRLRWMRRGLAAVVFGLLAWALAGQVVGAVGSA</sequence>
<evidence type="ECO:0000259" key="6">
    <source>
        <dbReference type="Pfam" id="PF03772"/>
    </source>
</evidence>
<accession>A0A4Z0HY36</accession>
<dbReference type="Proteomes" id="UP000297792">
    <property type="component" value="Unassembled WGS sequence"/>
</dbReference>
<dbReference type="GO" id="GO:0005886">
    <property type="term" value="C:plasma membrane"/>
    <property type="evidence" value="ECO:0007669"/>
    <property type="project" value="UniProtKB-SubCell"/>
</dbReference>
<evidence type="ECO:0000256" key="5">
    <source>
        <dbReference type="ARBA" id="ARBA00023136"/>
    </source>
</evidence>
<dbReference type="PANTHER" id="PTHR30619">
    <property type="entry name" value="DNA INTERNALIZATION/COMPETENCE PROTEIN COMEC/REC2"/>
    <property type="match status" value="1"/>
</dbReference>
<dbReference type="Pfam" id="PF03772">
    <property type="entry name" value="Competence"/>
    <property type="match status" value="1"/>
</dbReference>
<evidence type="ECO:0000256" key="1">
    <source>
        <dbReference type="ARBA" id="ARBA00004651"/>
    </source>
</evidence>
<dbReference type="EMBL" id="RWKA01000003">
    <property type="protein sequence ID" value="TGB45268.1"/>
    <property type="molecule type" value="Genomic_DNA"/>
</dbReference>